<organism evidence="1">
    <name type="scientific">Rhizophora mucronata</name>
    <name type="common">Asiatic mangrove</name>
    <dbReference type="NCBI Taxonomy" id="61149"/>
    <lineage>
        <taxon>Eukaryota</taxon>
        <taxon>Viridiplantae</taxon>
        <taxon>Streptophyta</taxon>
        <taxon>Embryophyta</taxon>
        <taxon>Tracheophyta</taxon>
        <taxon>Spermatophyta</taxon>
        <taxon>Magnoliopsida</taxon>
        <taxon>eudicotyledons</taxon>
        <taxon>Gunneridae</taxon>
        <taxon>Pentapetalae</taxon>
        <taxon>rosids</taxon>
        <taxon>fabids</taxon>
        <taxon>Malpighiales</taxon>
        <taxon>Rhizophoraceae</taxon>
        <taxon>Rhizophora</taxon>
    </lineage>
</organism>
<sequence length="11" mass="1372">MHWSISSRRVL</sequence>
<proteinExistence type="predicted"/>
<name>A0A2P2ND73_RHIMU</name>
<accession>A0A2P2ND73</accession>
<dbReference type="EMBL" id="GGEC01059934">
    <property type="protein sequence ID" value="MBX40418.1"/>
    <property type="molecule type" value="Transcribed_RNA"/>
</dbReference>
<reference evidence="1" key="1">
    <citation type="submission" date="2018-02" db="EMBL/GenBank/DDBJ databases">
        <title>Rhizophora mucronata_Transcriptome.</title>
        <authorList>
            <person name="Meera S.P."/>
            <person name="Sreeshan A."/>
            <person name="Augustine A."/>
        </authorList>
    </citation>
    <scope>NUCLEOTIDE SEQUENCE</scope>
    <source>
        <tissue evidence="1">Leaf</tissue>
    </source>
</reference>
<evidence type="ECO:0000313" key="1">
    <source>
        <dbReference type="EMBL" id="MBX40418.1"/>
    </source>
</evidence>
<protein>
    <submittedName>
        <fullName evidence="1">Uncharacterized protein</fullName>
    </submittedName>
</protein>